<dbReference type="PROSITE" id="PS50041">
    <property type="entry name" value="C_TYPE_LECTIN_2"/>
    <property type="match status" value="1"/>
</dbReference>
<evidence type="ECO:0000256" key="3">
    <source>
        <dbReference type="ARBA" id="ARBA00022729"/>
    </source>
</evidence>
<dbReference type="InterPro" id="IPR016186">
    <property type="entry name" value="C-type_lectin-like/link_sf"/>
</dbReference>
<dbReference type="SMART" id="SM00034">
    <property type="entry name" value="CLECT"/>
    <property type="match status" value="1"/>
</dbReference>
<dbReference type="FunFam" id="3.10.100.10:FF:000006">
    <property type="entry name" value="Layilin b"/>
    <property type="match status" value="1"/>
</dbReference>
<proteinExistence type="predicted"/>
<evidence type="ECO:0000256" key="7">
    <source>
        <dbReference type="SAM" id="Phobius"/>
    </source>
</evidence>
<dbReference type="Pfam" id="PF00059">
    <property type="entry name" value="Lectin_C"/>
    <property type="match status" value="1"/>
</dbReference>
<dbReference type="Proteomes" id="UP001239994">
    <property type="component" value="Unassembled WGS sequence"/>
</dbReference>
<evidence type="ECO:0000256" key="5">
    <source>
        <dbReference type="ARBA" id="ARBA00022989"/>
    </source>
</evidence>
<feature type="non-terminal residue" evidence="9">
    <location>
        <position position="334"/>
    </location>
</feature>
<gene>
    <name evidence="9" type="ORF">P4O66_016042</name>
</gene>
<name>A0AAD8YVL4_9TELE</name>
<dbReference type="PANTHER" id="PTHR14789:SF2">
    <property type="entry name" value="LAYILIN"/>
    <property type="match status" value="1"/>
</dbReference>
<keyword evidence="3" id="KW-0732">Signal</keyword>
<dbReference type="InterPro" id="IPR051505">
    <property type="entry name" value="C-type_lectin_domain"/>
</dbReference>
<dbReference type="AlphaFoldDB" id="A0AAD8YVL4"/>
<dbReference type="GO" id="GO:0030246">
    <property type="term" value="F:carbohydrate binding"/>
    <property type="evidence" value="ECO:0007669"/>
    <property type="project" value="UniProtKB-KW"/>
</dbReference>
<keyword evidence="4" id="KW-0430">Lectin</keyword>
<feature type="domain" description="C-type lectin" evidence="8">
    <location>
        <begin position="8"/>
        <end position="148"/>
    </location>
</feature>
<keyword evidence="6 7" id="KW-0472">Membrane</keyword>
<keyword evidence="2 7" id="KW-0812">Transmembrane</keyword>
<keyword evidence="5 7" id="KW-1133">Transmembrane helix</keyword>
<evidence type="ECO:0000313" key="9">
    <source>
        <dbReference type="EMBL" id="KAK1787551.1"/>
    </source>
</evidence>
<evidence type="ECO:0000313" key="10">
    <source>
        <dbReference type="Proteomes" id="UP001239994"/>
    </source>
</evidence>
<dbReference type="InterPro" id="IPR001304">
    <property type="entry name" value="C-type_lectin-like"/>
</dbReference>
<accession>A0AAD8YVL4</accession>
<dbReference type="InterPro" id="IPR016187">
    <property type="entry name" value="CTDL_fold"/>
</dbReference>
<organism evidence="9 10">
    <name type="scientific">Electrophorus voltai</name>
    <dbReference type="NCBI Taxonomy" id="2609070"/>
    <lineage>
        <taxon>Eukaryota</taxon>
        <taxon>Metazoa</taxon>
        <taxon>Chordata</taxon>
        <taxon>Craniata</taxon>
        <taxon>Vertebrata</taxon>
        <taxon>Euteleostomi</taxon>
        <taxon>Actinopterygii</taxon>
        <taxon>Neopterygii</taxon>
        <taxon>Teleostei</taxon>
        <taxon>Ostariophysi</taxon>
        <taxon>Gymnotiformes</taxon>
        <taxon>Gymnotoidei</taxon>
        <taxon>Gymnotidae</taxon>
        <taxon>Electrophorus</taxon>
    </lineage>
</organism>
<evidence type="ECO:0000256" key="1">
    <source>
        <dbReference type="ARBA" id="ARBA00004479"/>
    </source>
</evidence>
<dbReference type="PANTHER" id="PTHR14789">
    <property type="entry name" value="CHONDROLECTIN VARIANT CHODLFDELTAE"/>
    <property type="match status" value="1"/>
</dbReference>
<comment type="subcellular location">
    <subcellularLocation>
        <location evidence="1">Membrane</location>
        <topology evidence="1">Single-pass type I membrane protein</topology>
    </subcellularLocation>
</comment>
<evidence type="ECO:0000256" key="4">
    <source>
        <dbReference type="ARBA" id="ARBA00022734"/>
    </source>
</evidence>
<dbReference type="GO" id="GO:0016020">
    <property type="term" value="C:membrane"/>
    <property type="evidence" value="ECO:0007669"/>
    <property type="project" value="UniProtKB-SubCell"/>
</dbReference>
<dbReference type="EMBL" id="JAROKS010000023">
    <property type="protein sequence ID" value="KAK1787551.1"/>
    <property type="molecule type" value="Genomic_DNA"/>
</dbReference>
<evidence type="ECO:0000259" key="8">
    <source>
        <dbReference type="PROSITE" id="PS50041"/>
    </source>
</evidence>
<dbReference type="SUPFAM" id="SSF56436">
    <property type="entry name" value="C-type lectin-like"/>
    <property type="match status" value="1"/>
</dbReference>
<feature type="transmembrane region" description="Helical" evidence="7">
    <location>
        <begin position="187"/>
        <end position="210"/>
    </location>
</feature>
<evidence type="ECO:0000256" key="6">
    <source>
        <dbReference type="ARBA" id="ARBA00023136"/>
    </source>
</evidence>
<sequence>QRICKRGTDKPCYKIAYFQDIRRKVNFEEATRSCRSDGGELLSIESSTEQRLIEGFIQELKASDGDFWIGLRREPNYEEAIGDCASQYYWLDSSRSDFRNWHRDEPSCGYEVCVVMYHQPSAPPGLGGLYMFQWNDDNCETKNNFICKYTKDTLPTAKVPMNPSVTVSDDDRMKVVVSEPTDNVLNVAYFVLPTIPLLLLLIVATGVFCFKLFTKRKKEREETSVQEPGYWASNDRCPSPSPDVYNVIRRQHEADLAGTRPDIKNTSFLGSSPDTPTADYDNLAGHDTESGFVTLASTESGFVSNDIYETCTGGRSGSKYYREHGWLDNELYGY</sequence>
<keyword evidence="10" id="KW-1185">Reference proteome</keyword>
<dbReference type="Gene3D" id="3.10.100.10">
    <property type="entry name" value="Mannose-Binding Protein A, subunit A"/>
    <property type="match status" value="1"/>
</dbReference>
<evidence type="ECO:0000256" key="2">
    <source>
        <dbReference type="ARBA" id="ARBA00022692"/>
    </source>
</evidence>
<protein>
    <recommendedName>
        <fullName evidence="8">C-type lectin domain-containing protein</fullName>
    </recommendedName>
</protein>
<reference evidence="9" key="1">
    <citation type="submission" date="2023-03" db="EMBL/GenBank/DDBJ databases">
        <title>Electrophorus voltai genome.</title>
        <authorList>
            <person name="Bian C."/>
        </authorList>
    </citation>
    <scope>NUCLEOTIDE SEQUENCE</scope>
    <source>
        <strain evidence="9">CB-2022</strain>
        <tissue evidence="9">Muscle</tissue>
    </source>
</reference>
<comment type="caution">
    <text evidence="9">The sequence shown here is derived from an EMBL/GenBank/DDBJ whole genome shotgun (WGS) entry which is preliminary data.</text>
</comment>